<keyword evidence="2" id="KW-1185">Reference proteome</keyword>
<accession>A0A9N9KBY5</accession>
<proteinExistence type="predicted"/>
<reference evidence="1" key="1">
    <citation type="submission" date="2021-06" db="EMBL/GenBank/DDBJ databases">
        <authorList>
            <person name="Kallberg Y."/>
            <person name="Tangrot J."/>
            <person name="Rosling A."/>
        </authorList>
    </citation>
    <scope>NUCLEOTIDE SEQUENCE</scope>
    <source>
        <strain evidence="1">MA453B</strain>
    </source>
</reference>
<dbReference type="AlphaFoldDB" id="A0A9N9KBY5"/>
<sequence>WFLRLEYIKLIEENNFSTEAEFIQIENILCATKDSSDAIPETPPQKSLID</sequence>
<protein>
    <submittedName>
        <fullName evidence="1">18327_t:CDS:1</fullName>
    </submittedName>
</protein>
<gene>
    <name evidence="1" type="ORF">DERYTH_LOCUS26493</name>
</gene>
<evidence type="ECO:0000313" key="1">
    <source>
        <dbReference type="EMBL" id="CAG8817751.1"/>
    </source>
</evidence>
<organism evidence="1 2">
    <name type="scientific">Dentiscutata erythropus</name>
    <dbReference type="NCBI Taxonomy" id="1348616"/>
    <lineage>
        <taxon>Eukaryota</taxon>
        <taxon>Fungi</taxon>
        <taxon>Fungi incertae sedis</taxon>
        <taxon>Mucoromycota</taxon>
        <taxon>Glomeromycotina</taxon>
        <taxon>Glomeromycetes</taxon>
        <taxon>Diversisporales</taxon>
        <taxon>Gigasporaceae</taxon>
        <taxon>Dentiscutata</taxon>
    </lineage>
</organism>
<dbReference type="Proteomes" id="UP000789405">
    <property type="component" value="Unassembled WGS sequence"/>
</dbReference>
<dbReference type="EMBL" id="CAJVPY010055650">
    <property type="protein sequence ID" value="CAG8817751.1"/>
    <property type="molecule type" value="Genomic_DNA"/>
</dbReference>
<feature type="non-terminal residue" evidence="1">
    <location>
        <position position="50"/>
    </location>
</feature>
<feature type="non-terminal residue" evidence="1">
    <location>
        <position position="1"/>
    </location>
</feature>
<name>A0A9N9KBY5_9GLOM</name>
<evidence type="ECO:0000313" key="2">
    <source>
        <dbReference type="Proteomes" id="UP000789405"/>
    </source>
</evidence>
<comment type="caution">
    <text evidence="1">The sequence shown here is derived from an EMBL/GenBank/DDBJ whole genome shotgun (WGS) entry which is preliminary data.</text>
</comment>